<reference evidence="4" key="1">
    <citation type="submission" date="2019-09" db="EMBL/GenBank/DDBJ databases">
        <title>Characterisation of the sponge microbiome using genome-centric metagenomics.</title>
        <authorList>
            <person name="Engelberts J.P."/>
            <person name="Robbins S.J."/>
            <person name="De Goeij J.M."/>
            <person name="Aranda M."/>
            <person name="Bell S.C."/>
            <person name="Webster N.S."/>
        </authorList>
    </citation>
    <scope>NUCLEOTIDE SEQUENCE</scope>
    <source>
        <strain evidence="4">SB0664_bin_27</strain>
    </source>
</reference>
<organism evidence="4">
    <name type="scientific">Caldilineaceae bacterium SB0664_bin_27</name>
    <dbReference type="NCBI Taxonomy" id="2605260"/>
    <lineage>
        <taxon>Bacteria</taxon>
        <taxon>Bacillati</taxon>
        <taxon>Chloroflexota</taxon>
        <taxon>Caldilineae</taxon>
        <taxon>Caldilineales</taxon>
        <taxon>Caldilineaceae</taxon>
    </lineage>
</organism>
<name>A0A6B0YTK4_9CHLR</name>
<proteinExistence type="predicted"/>
<evidence type="ECO:0000313" key="4">
    <source>
        <dbReference type="EMBL" id="MXY94426.1"/>
    </source>
</evidence>
<evidence type="ECO:0000259" key="3">
    <source>
        <dbReference type="Pfam" id="PF13439"/>
    </source>
</evidence>
<feature type="domain" description="Glycosyl transferase family 1" evidence="2">
    <location>
        <begin position="185"/>
        <end position="345"/>
    </location>
</feature>
<gene>
    <name evidence="4" type="ORF">F4Y42_13380</name>
</gene>
<feature type="domain" description="Glycosyltransferase subfamily 4-like N-terminal" evidence="3">
    <location>
        <begin position="16"/>
        <end position="163"/>
    </location>
</feature>
<dbReference type="EMBL" id="VXRG01000109">
    <property type="protein sequence ID" value="MXY94426.1"/>
    <property type="molecule type" value="Genomic_DNA"/>
</dbReference>
<keyword evidence="1 4" id="KW-0808">Transferase</keyword>
<evidence type="ECO:0000256" key="1">
    <source>
        <dbReference type="ARBA" id="ARBA00022679"/>
    </source>
</evidence>
<dbReference type="InterPro" id="IPR028098">
    <property type="entry name" value="Glyco_trans_4-like_N"/>
</dbReference>
<dbReference type="InterPro" id="IPR001296">
    <property type="entry name" value="Glyco_trans_1"/>
</dbReference>
<accession>A0A6B0YTK4</accession>
<dbReference type="CDD" id="cd03809">
    <property type="entry name" value="GT4_MtfB-like"/>
    <property type="match status" value="1"/>
</dbReference>
<protein>
    <submittedName>
        <fullName evidence="4">Glycosyltransferase family 4 protein</fullName>
    </submittedName>
</protein>
<dbReference type="GO" id="GO:0016757">
    <property type="term" value="F:glycosyltransferase activity"/>
    <property type="evidence" value="ECO:0007669"/>
    <property type="project" value="InterPro"/>
</dbReference>
<dbReference type="Gene3D" id="3.40.50.2000">
    <property type="entry name" value="Glycogen Phosphorylase B"/>
    <property type="match status" value="2"/>
</dbReference>
<dbReference type="SUPFAM" id="SSF53756">
    <property type="entry name" value="UDP-Glycosyltransferase/glycogen phosphorylase"/>
    <property type="match status" value="1"/>
</dbReference>
<evidence type="ECO:0000259" key="2">
    <source>
        <dbReference type="Pfam" id="PF00534"/>
    </source>
</evidence>
<sequence>MRVGIDARLSYHQPAGISRYTKHLIEELAQLDRETSYTVFQHRKQREPLTNAPNFHRRTLFTPVHTRVEQPMLAAELSFHTLDLLHSTDFIPPLRSRVPSVITVHDLAFLRWPHFLTESHAAYYSQIDRAVSHARHIIVPSESTKRDVVKQLGASAKKISVIYEAAAPHYVPLMQEECLTAMQRKYGIPEKYIFFVSTIEPRKNIGGLLEAFHHLRKYYGGEDTGLVLAGKPGWLYEEVYRKVEQLDLGQSTFFLGRVPDEDLHQLFVGARCHAHPAYYEGFGLSPLEAMACGTPTIVSNTSSMPEVVGDAGLIIDPSDWEEIAVAMHRLLTEDELHKELSQKGLQRASVFSWSRAASETLDVYRMVCDRTSVPAAPAHHSSA</sequence>
<dbReference type="AlphaFoldDB" id="A0A6B0YTK4"/>
<dbReference type="PANTHER" id="PTHR46401:SF2">
    <property type="entry name" value="GLYCOSYLTRANSFERASE WBBK-RELATED"/>
    <property type="match status" value="1"/>
</dbReference>
<dbReference type="Pfam" id="PF13439">
    <property type="entry name" value="Glyco_transf_4"/>
    <property type="match status" value="1"/>
</dbReference>
<dbReference type="PANTHER" id="PTHR46401">
    <property type="entry name" value="GLYCOSYLTRANSFERASE WBBK-RELATED"/>
    <property type="match status" value="1"/>
</dbReference>
<dbReference type="FunFam" id="3.40.50.2000:FF:000119">
    <property type="entry name" value="Glycosyl transferase group 1"/>
    <property type="match status" value="1"/>
</dbReference>
<dbReference type="GO" id="GO:0009103">
    <property type="term" value="P:lipopolysaccharide biosynthetic process"/>
    <property type="evidence" value="ECO:0007669"/>
    <property type="project" value="TreeGrafter"/>
</dbReference>
<dbReference type="Pfam" id="PF00534">
    <property type="entry name" value="Glycos_transf_1"/>
    <property type="match status" value="1"/>
</dbReference>
<comment type="caution">
    <text evidence="4">The sequence shown here is derived from an EMBL/GenBank/DDBJ whole genome shotgun (WGS) entry which is preliminary data.</text>
</comment>